<dbReference type="GO" id="GO:0036064">
    <property type="term" value="C:ciliary basal body"/>
    <property type="evidence" value="ECO:0007669"/>
    <property type="project" value="TreeGrafter"/>
</dbReference>
<evidence type="ECO:0000256" key="5">
    <source>
        <dbReference type="ARBA" id="ARBA00023054"/>
    </source>
</evidence>
<evidence type="ECO:0000256" key="12">
    <source>
        <dbReference type="SAM" id="MobiDB-lite"/>
    </source>
</evidence>
<dbReference type="Pfam" id="PF10243">
    <property type="entry name" value="MIP-T3"/>
    <property type="match status" value="1"/>
</dbReference>
<dbReference type="GO" id="GO:0050687">
    <property type="term" value="P:negative regulation of defense response to virus"/>
    <property type="evidence" value="ECO:0007669"/>
    <property type="project" value="UniProtKB-ARBA"/>
</dbReference>
<evidence type="ECO:0000256" key="10">
    <source>
        <dbReference type="ARBA" id="ARBA00079491"/>
    </source>
</evidence>
<dbReference type="Gene3D" id="1.10.418.50">
    <property type="entry name" value="Microtubule-binding protein MIP-T3"/>
    <property type="match status" value="1"/>
</dbReference>
<reference evidence="15" key="3">
    <citation type="submission" date="2025-09" db="UniProtKB">
        <authorList>
            <consortium name="Ensembl"/>
        </authorList>
    </citation>
    <scope>IDENTIFICATION</scope>
</reference>
<keyword evidence="4" id="KW-0970">Cilium biogenesis/degradation</keyword>
<dbReference type="PANTHER" id="PTHR31363">
    <property type="entry name" value="TRAF3-INTERACTING PROTEIN 1"/>
    <property type="match status" value="1"/>
</dbReference>
<evidence type="ECO:0000259" key="13">
    <source>
        <dbReference type="Pfam" id="PF10243"/>
    </source>
</evidence>
<dbReference type="GO" id="GO:0001738">
    <property type="term" value="P:morphogenesis of a polarized epithelium"/>
    <property type="evidence" value="ECO:0007669"/>
    <property type="project" value="UniProtKB-ARBA"/>
</dbReference>
<evidence type="ECO:0000313" key="15">
    <source>
        <dbReference type="Ensembl" id="ENSTGEP00000030007.1"/>
    </source>
</evidence>
<dbReference type="GO" id="GO:0048513">
    <property type="term" value="P:animal organ development"/>
    <property type="evidence" value="ECO:0007669"/>
    <property type="project" value="UniProtKB-ARBA"/>
</dbReference>
<dbReference type="Proteomes" id="UP000694411">
    <property type="component" value="Chromosome 12"/>
</dbReference>
<dbReference type="InterPro" id="IPR018799">
    <property type="entry name" value="TRAF3IP1"/>
</dbReference>
<keyword evidence="16" id="KW-1185">Reference proteome</keyword>
<dbReference type="InterPro" id="IPR042576">
    <property type="entry name" value="TRAF3IP1_N_sf"/>
</dbReference>
<dbReference type="AlphaFoldDB" id="A0A8D2G1N4"/>
<feature type="region of interest" description="Disordered" evidence="12">
    <location>
        <begin position="135"/>
        <end position="443"/>
    </location>
</feature>
<evidence type="ECO:0000256" key="9">
    <source>
        <dbReference type="ARBA" id="ARBA00070492"/>
    </source>
</evidence>
<feature type="compositionally biased region" description="Polar residues" evidence="12">
    <location>
        <begin position="331"/>
        <end position="343"/>
    </location>
</feature>
<evidence type="ECO:0000256" key="11">
    <source>
        <dbReference type="ARBA" id="ARBA00082455"/>
    </source>
</evidence>
<organism evidence="15 16">
    <name type="scientific">Theropithecus gelada</name>
    <name type="common">Gelada baboon</name>
    <dbReference type="NCBI Taxonomy" id="9565"/>
    <lineage>
        <taxon>Eukaryota</taxon>
        <taxon>Metazoa</taxon>
        <taxon>Chordata</taxon>
        <taxon>Craniata</taxon>
        <taxon>Vertebrata</taxon>
        <taxon>Euteleostomi</taxon>
        <taxon>Mammalia</taxon>
        <taxon>Eutheria</taxon>
        <taxon>Euarchontoglires</taxon>
        <taxon>Primates</taxon>
        <taxon>Haplorrhini</taxon>
        <taxon>Catarrhini</taxon>
        <taxon>Cercopithecidae</taxon>
        <taxon>Cercopithecinae</taxon>
        <taxon>Theropithecus</taxon>
    </lineage>
</organism>
<evidence type="ECO:0000256" key="2">
    <source>
        <dbReference type="ARBA" id="ARBA00004430"/>
    </source>
</evidence>
<feature type="compositionally biased region" description="Polar residues" evidence="12">
    <location>
        <begin position="418"/>
        <end position="429"/>
    </location>
</feature>
<name>A0A8D2G1N4_THEGE</name>
<evidence type="ECO:0000256" key="8">
    <source>
        <dbReference type="ARBA" id="ARBA00043971"/>
    </source>
</evidence>
<dbReference type="GO" id="GO:0048731">
    <property type="term" value="P:system development"/>
    <property type="evidence" value="ECO:0007669"/>
    <property type="project" value="UniProtKB-ARBA"/>
</dbReference>
<comment type="subcellular location">
    <subcellularLocation>
        <location evidence="2">Cytoplasm</location>
        <location evidence="2">Cytoskeleton</location>
        <location evidence="2">Cilium axoneme</location>
    </subcellularLocation>
    <subcellularLocation>
        <location evidence="1">Cytoplasm</location>
        <location evidence="1">Cytoskeleton</location>
        <location evidence="1">Cilium basal body</location>
    </subcellularLocation>
</comment>
<protein>
    <recommendedName>
        <fullName evidence="9">TRAF3-interacting protein 1</fullName>
    </recommendedName>
    <alternativeName>
        <fullName evidence="11">Intraflagellar transport protein 54 homolog</fullName>
    </alternativeName>
    <alternativeName>
        <fullName evidence="10">Microtubule-interacting protein associated with TRAF3</fullName>
    </alternativeName>
</protein>
<evidence type="ECO:0000256" key="6">
    <source>
        <dbReference type="ARBA" id="ARBA00023212"/>
    </source>
</evidence>
<dbReference type="GO" id="GO:0070507">
    <property type="term" value="P:regulation of microtubule cytoskeleton organization"/>
    <property type="evidence" value="ECO:0007669"/>
    <property type="project" value="TreeGrafter"/>
</dbReference>
<evidence type="ECO:0000256" key="3">
    <source>
        <dbReference type="ARBA" id="ARBA00022490"/>
    </source>
</evidence>
<dbReference type="GO" id="GO:0030992">
    <property type="term" value="C:intraciliary transport particle B"/>
    <property type="evidence" value="ECO:0007669"/>
    <property type="project" value="TreeGrafter"/>
</dbReference>
<dbReference type="Pfam" id="PF17749">
    <property type="entry name" value="MIP-T3_C"/>
    <property type="match status" value="1"/>
</dbReference>
<dbReference type="InterPro" id="IPR040468">
    <property type="entry name" value="TRAF3IP1_N"/>
</dbReference>
<feature type="compositionally biased region" description="Basic and acidic residues" evidence="12">
    <location>
        <begin position="147"/>
        <end position="328"/>
    </location>
</feature>
<keyword evidence="3" id="KW-0963">Cytoplasm</keyword>
<reference evidence="15" key="2">
    <citation type="submission" date="2025-08" db="UniProtKB">
        <authorList>
            <consortium name="Ensembl"/>
        </authorList>
    </citation>
    <scope>IDENTIFICATION</scope>
</reference>
<dbReference type="Ensembl" id="ENSTGET00000035685.1">
    <property type="protein sequence ID" value="ENSTGEP00000030007.1"/>
    <property type="gene ID" value="ENSTGEG00000024079.1"/>
</dbReference>
<keyword evidence="7" id="KW-0966">Cell projection</keyword>
<evidence type="ECO:0000256" key="4">
    <source>
        <dbReference type="ARBA" id="ARBA00022794"/>
    </source>
</evidence>
<accession>A0A8D2G1N4</accession>
<evidence type="ECO:0000256" key="7">
    <source>
        <dbReference type="ARBA" id="ARBA00023273"/>
    </source>
</evidence>
<keyword evidence="5" id="KW-0175">Coiled coil</keyword>
<dbReference type="PANTHER" id="PTHR31363:SF0">
    <property type="entry name" value="TRAF3-INTERACTING PROTEIN 1"/>
    <property type="match status" value="1"/>
</dbReference>
<dbReference type="GO" id="GO:0005930">
    <property type="term" value="C:axoneme"/>
    <property type="evidence" value="ECO:0007669"/>
    <property type="project" value="UniProtKB-SubCell"/>
</dbReference>
<reference evidence="15" key="1">
    <citation type="submission" date="2018-05" db="EMBL/GenBank/DDBJ databases">
        <title>Whole genome of Theropithecus gelada.</title>
        <authorList>
            <person name="Chiou K.L."/>
            <person name="Snyder-Mackler N."/>
        </authorList>
    </citation>
    <scope>NUCLEOTIDE SEQUENCE [LARGE SCALE GENOMIC DNA]</scope>
</reference>
<proteinExistence type="inferred from homology"/>
<sequence>MNAAVVRRTQEALGKVIRRPPLTEKLLSKPPFRYLHDIITEVIRMTGFMKGLYTDAEMKSDNVKDKDAKISFLQKAIDVVVMVSGEPLSAKPARIVAGHEPERTNELLQIIGKCCLNKLSSDDAVRRVLAGEKGEVKGQASLTSRSQELDNKNVREEESRVHKNTEDRGDSEIKERSTSRDQKQKEELKEDSKPREKDKDKGKAKENGGNRHREGERERPKARARPDSERQKDRGNRERDRDSEREKETDRKSEGGKEKERLRDRDRERDRDKGKDRDRRRVKNGEHSRDLDREKNREHDKPEKKSASSGEMSKKLSDGTFKDSKAETETEISTRASKSLTTKTSKRRSKNSVEGDSASDAEGDVGPAGQDKSDVSETPEIPNELSSHIRRIPRPGSARPAPPRVKRQDSAEALPTDRSGSGKTVSNVIVESHNSENEEDEQFVVEAAPQLSEMSEIEMVTAVELEEEKHGGLVKKILETKKDYEKLQQSPKPGEKERSLFESAWKKEKDIVSKEIEKLRTSIQTLCKSALPLGKIMDYIQEDVDAMQNELQLWHSENRQHAEALQQEQRSQHTMR</sequence>
<feature type="domain" description="TRAF3-interacting protein 1 N-terminal" evidence="13">
    <location>
        <begin position="5"/>
        <end position="116"/>
    </location>
</feature>
<dbReference type="FunFam" id="1.10.418.50:FF:000001">
    <property type="entry name" value="TRAF3-interacting protein 1 isoform X1"/>
    <property type="match status" value="1"/>
</dbReference>
<comment type="similarity">
    <text evidence="8">Belongs to the TRAF3IP1 family.</text>
</comment>
<dbReference type="InterPro" id="IPR041476">
    <property type="entry name" value="TRAF3IP1_C"/>
</dbReference>
<dbReference type="GO" id="GO:0042073">
    <property type="term" value="P:intraciliary transport"/>
    <property type="evidence" value="ECO:0007669"/>
    <property type="project" value="TreeGrafter"/>
</dbReference>
<dbReference type="GO" id="GO:0008017">
    <property type="term" value="F:microtubule binding"/>
    <property type="evidence" value="ECO:0007669"/>
    <property type="project" value="InterPro"/>
</dbReference>
<dbReference type="GO" id="GO:0032480">
    <property type="term" value="P:negative regulation of type I interferon production"/>
    <property type="evidence" value="ECO:0007669"/>
    <property type="project" value="UniProtKB-ARBA"/>
</dbReference>
<evidence type="ECO:0000313" key="16">
    <source>
        <dbReference type="Proteomes" id="UP000694411"/>
    </source>
</evidence>
<keyword evidence="6" id="KW-0206">Cytoskeleton</keyword>
<evidence type="ECO:0000259" key="14">
    <source>
        <dbReference type="Pfam" id="PF17749"/>
    </source>
</evidence>
<evidence type="ECO:0000256" key="1">
    <source>
        <dbReference type="ARBA" id="ARBA00004120"/>
    </source>
</evidence>
<feature type="domain" description="TRAF3-interacting protein 1 C-terminal" evidence="14">
    <location>
        <begin position="466"/>
        <end position="572"/>
    </location>
</feature>
<dbReference type="GO" id="GO:0060271">
    <property type="term" value="P:cilium assembly"/>
    <property type="evidence" value="ECO:0007669"/>
    <property type="project" value="TreeGrafter"/>
</dbReference>